<keyword evidence="10" id="KW-1185">Reference proteome</keyword>
<comment type="subcellular location">
    <subcellularLocation>
        <location evidence="1">Cell membrane</location>
        <topology evidence="1">Multi-pass membrane protein</topology>
    </subcellularLocation>
</comment>
<feature type="transmembrane region" description="Helical" evidence="8">
    <location>
        <begin position="417"/>
        <end position="441"/>
    </location>
</feature>
<dbReference type="PANTHER" id="PTHR43549">
    <property type="entry name" value="MULTIDRUG RESISTANCE PROTEIN YPNP-RELATED"/>
    <property type="match status" value="1"/>
</dbReference>
<evidence type="ECO:0000256" key="8">
    <source>
        <dbReference type="SAM" id="Phobius"/>
    </source>
</evidence>
<dbReference type="EMBL" id="JAPFFF010000020">
    <property type="protein sequence ID" value="KAK8857603.1"/>
    <property type="molecule type" value="Genomic_DNA"/>
</dbReference>
<dbReference type="Pfam" id="PF01554">
    <property type="entry name" value="MatE"/>
    <property type="match status" value="2"/>
</dbReference>
<keyword evidence="4" id="KW-1003">Cell membrane</keyword>
<reference evidence="9 10" key="1">
    <citation type="submission" date="2024-04" db="EMBL/GenBank/DDBJ databases">
        <title>Tritrichomonas musculus Genome.</title>
        <authorList>
            <person name="Alves-Ferreira E."/>
            <person name="Grigg M."/>
            <person name="Lorenzi H."/>
            <person name="Galac M."/>
        </authorList>
    </citation>
    <scope>NUCLEOTIDE SEQUENCE [LARGE SCALE GENOMIC DNA]</scope>
    <source>
        <strain evidence="9 10">EAF2021</strain>
    </source>
</reference>
<feature type="transmembrane region" description="Helical" evidence="8">
    <location>
        <begin position="219"/>
        <end position="241"/>
    </location>
</feature>
<evidence type="ECO:0000256" key="5">
    <source>
        <dbReference type="ARBA" id="ARBA00022692"/>
    </source>
</evidence>
<feature type="transmembrane region" description="Helical" evidence="8">
    <location>
        <begin position="390"/>
        <end position="411"/>
    </location>
</feature>
<keyword evidence="5 8" id="KW-0812">Transmembrane</keyword>
<feature type="transmembrane region" description="Helical" evidence="8">
    <location>
        <begin position="189"/>
        <end position="213"/>
    </location>
</feature>
<dbReference type="CDD" id="cd12082">
    <property type="entry name" value="MATE_like"/>
    <property type="match status" value="1"/>
</dbReference>
<dbReference type="Proteomes" id="UP001470230">
    <property type="component" value="Unassembled WGS sequence"/>
</dbReference>
<feature type="transmembrane region" description="Helical" evidence="8">
    <location>
        <begin position="262"/>
        <end position="281"/>
    </location>
</feature>
<evidence type="ECO:0000313" key="9">
    <source>
        <dbReference type="EMBL" id="KAK8857603.1"/>
    </source>
</evidence>
<dbReference type="PANTHER" id="PTHR43549:SF2">
    <property type="entry name" value="MULTIDRUG RESISTANCE PROTEIN NORM-RELATED"/>
    <property type="match status" value="1"/>
</dbReference>
<evidence type="ECO:0000256" key="1">
    <source>
        <dbReference type="ARBA" id="ARBA00004651"/>
    </source>
</evidence>
<evidence type="ECO:0000256" key="3">
    <source>
        <dbReference type="ARBA" id="ARBA00022448"/>
    </source>
</evidence>
<sequence>MNEEKKKRRLSLPSKQANSEDIIEINGEEKRLGSKSPLLTIIILAIGPFISQTVQALYGIVNLFWVSKGIGDKGIEVFGAIYIIDYIPTAFSDYLMTSIDIQLSYLFGQCNYQECAQVFVDFIRISFFLALMMPPIILSITRPVVEWFGAGKDISEMCFQYMIPVSCGSFFSLSFMTICGLLQSEGHSTIFGLSQSATLLLNMALLCPLFLLVFKFGIWGAPLATVISEFLVSFVLIIFVFKGKFTVKPKLNMFFKKFSKETWKALKVGFASLLTYFAIALPEILLQKYLFTAATRVHQYDAVIKVWGVIEKLFQFIGGANDSIMMSFLPSASFAFGAHRYNRILHLFFHSIWILIVINLSYSMIIVFFPRQICSIWSKDSQFLDRCSEMIPIVFYVTFLMTIEFIVPSFFQATQKVFLSTVIALVTQIVPFPIFSTILYFTDKNNPARLMWTYALGDVFSFLICSLSAIHLLAKFWKEPKDELVKSNKSLSSVRSIKSENCSSTPLLIDDDYK</sequence>
<accession>A0ABR2I539</accession>
<protein>
    <recommendedName>
        <fullName evidence="11">MatE family protein</fullName>
    </recommendedName>
</protein>
<evidence type="ECO:0000256" key="7">
    <source>
        <dbReference type="ARBA" id="ARBA00023136"/>
    </source>
</evidence>
<organism evidence="9 10">
    <name type="scientific">Tritrichomonas musculus</name>
    <dbReference type="NCBI Taxonomy" id="1915356"/>
    <lineage>
        <taxon>Eukaryota</taxon>
        <taxon>Metamonada</taxon>
        <taxon>Parabasalia</taxon>
        <taxon>Tritrichomonadida</taxon>
        <taxon>Tritrichomonadidae</taxon>
        <taxon>Tritrichomonas</taxon>
    </lineage>
</organism>
<proteinExistence type="inferred from homology"/>
<evidence type="ECO:0000256" key="4">
    <source>
        <dbReference type="ARBA" id="ARBA00022475"/>
    </source>
</evidence>
<gene>
    <name evidence="9" type="ORF">M9Y10_016008</name>
</gene>
<dbReference type="InterPro" id="IPR052031">
    <property type="entry name" value="Membrane_Transporter-Flippase"/>
</dbReference>
<dbReference type="InterPro" id="IPR002528">
    <property type="entry name" value="MATE_fam"/>
</dbReference>
<evidence type="ECO:0008006" key="11">
    <source>
        <dbReference type="Google" id="ProtNLM"/>
    </source>
</evidence>
<feature type="transmembrane region" description="Helical" evidence="8">
    <location>
        <begin position="118"/>
        <end position="141"/>
    </location>
</feature>
<comment type="similarity">
    <text evidence="2">Belongs to the multi antimicrobial extrusion (MATE) (TC 2.A.66.1) family.</text>
</comment>
<feature type="transmembrane region" description="Helical" evidence="8">
    <location>
        <begin position="453"/>
        <end position="474"/>
    </location>
</feature>
<comment type="caution">
    <text evidence="9">The sequence shown here is derived from an EMBL/GenBank/DDBJ whole genome shotgun (WGS) entry which is preliminary data.</text>
</comment>
<keyword evidence="6 8" id="KW-1133">Transmembrane helix</keyword>
<feature type="transmembrane region" description="Helical" evidence="8">
    <location>
        <begin position="38"/>
        <end position="65"/>
    </location>
</feature>
<feature type="transmembrane region" description="Helical" evidence="8">
    <location>
        <begin position="161"/>
        <end position="182"/>
    </location>
</feature>
<feature type="transmembrane region" description="Helical" evidence="8">
    <location>
        <begin position="347"/>
        <end position="369"/>
    </location>
</feature>
<keyword evidence="7 8" id="KW-0472">Membrane</keyword>
<feature type="transmembrane region" description="Helical" evidence="8">
    <location>
        <begin position="77"/>
        <end position="97"/>
    </location>
</feature>
<keyword evidence="3" id="KW-0813">Transport</keyword>
<evidence type="ECO:0000256" key="2">
    <source>
        <dbReference type="ARBA" id="ARBA00010199"/>
    </source>
</evidence>
<evidence type="ECO:0000256" key="6">
    <source>
        <dbReference type="ARBA" id="ARBA00022989"/>
    </source>
</evidence>
<evidence type="ECO:0000313" key="10">
    <source>
        <dbReference type="Proteomes" id="UP001470230"/>
    </source>
</evidence>
<name>A0ABR2I539_9EUKA</name>